<protein>
    <submittedName>
        <fullName evidence="2">Uncharacterized protein</fullName>
    </submittedName>
</protein>
<organism evidence="2 3">
    <name type="scientific">Virgibacillus chiguensis</name>
    <dbReference type="NCBI Taxonomy" id="411959"/>
    <lineage>
        <taxon>Bacteria</taxon>
        <taxon>Bacillati</taxon>
        <taxon>Bacillota</taxon>
        <taxon>Bacilli</taxon>
        <taxon>Bacillales</taxon>
        <taxon>Bacillaceae</taxon>
        <taxon>Virgibacillus</taxon>
    </lineage>
</organism>
<dbReference type="RefSeq" id="WP_073012943.1">
    <property type="nucleotide sequence ID" value="NZ_FQXD01000022.1"/>
</dbReference>
<feature type="transmembrane region" description="Helical" evidence="1">
    <location>
        <begin position="12"/>
        <end position="32"/>
    </location>
</feature>
<proteinExistence type="predicted"/>
<gene>
    <name evidence="2" type="ORF">SAMN05421807_12234</name>
</gene>
<accession>A0A1M5X8H6</accession>
<dbReference type="AlphaFoldDB" id="A0A1M5X8H6"/>
<name>A0A1M5X8H6_9BACI</name>
<keyword evidence="1" id="KW-0472">Membrane</keyword>
<keyword evidence="1" id="KW-0812">Transmembrane</keyword>
<evidence type="ECO:0000256" key="1">
    <source>
        <dbReference type="SAM" id="Phobius"/>
    </source>
</evidence>
<evidence type="ECO:0000313" key="2">
    <source>
        <dbReference type="EMBL" id="SHH95804.1"/>
    </source>
</evidence>
<reference evidence="3" key="1">
    <citation type="submission" date="2016-11" db="EMBL/GenBank/DDBJ databases">
        <authorList>
            <person name="Varghese N."/>
            <person name="Submissions S."/>
        </authorList>
    </citation>
    <scope>NUCLEOTIDE SEQUENCE [LARGE SCALE GENOMIC DNA]</scope>
    <source>
        <strain evidence="3">CGMCC 1.6496</strain>
    </source>
</reference>
<dbReference type="EMBL" id="FQXD01000022">
    <property type="protein sequence ID" value="SHH95804.1"/>
    <property type="molecule type" value="Genomic_DNA"/>
</dbReference>
<dbReference type="OrthoDB" id="2426108at2"/>
<keyword evidence="1" id="KW-1133">Transmembrane helix</keyword>
<evidence type="ECO:0000313" key="3">
    <source>
        <dbReference type="Proteomes" id="UP000184079"/>
    </source>
</evidence>
<feature type="transmembrane region" description="Helical" evidence="1">
    <location>
        <begin position="38"/>
        <end position="57"/>
    </location>
</feature>
<dbReference type="Proteomes" id="UP000184079">
    <property type="component" value="Unassembled WGS sequence"/>
</dbReference>
<keyword evidence="3" id="KW-1185">Reference proteome</keyword>
<sequence>MLQEMYKRREKMGYIFLAIFIVVVLGYILIWTPTGAKQWGEVSIIGLPVLFLIIIIIRSRISYQKLKDVEIGISQASILQLDHVVLKKDASLLPRLLCFEKTGKYVGAFQLMHVSFWCYPLLIYNSSFINWLPVKFAFISNTGELIFKLKRKGMKKTAVTYYDASDNYIGSYIQEDFKSVLRLKGKLFDEKGKQMLFIDGSTMTGDFTWIDEHHHRWAYFYNGRFPHEYTTLFHDLNNDIVEVSDKLSQQYKQLLFGVIGFLFIQRTNK</sequence>